<feature type="compositionally biased region" description="Polar residues" evidence="1">
    <location>
        <begin position="730"/>
        <end position="747"/>
    </location>
</feature>
<gene>
    <name evidence="2" type="ORF">FIBSPDRAFT_952475</name>
</gene>
<name>A0A166LFL0_9AGAM</name>
<feature type="compositionally biased region" description="Basic and acidic residues" evidence="1">
    <location>
        <begin position="646"/>
        <end position="659"/>
    </location>
</feature>
<feature type="compositionally biased region" description="Pro residues" evidence="1">
    <location>
        <begin position="1518"/>
        <end position="1551"/>
    </location>
</feature>
<dbReference type="InterPro" id="IPR051144">
    <property type="entry name" value="Formin_homology_domain"/>
</dbReference>
<keyword evidence="3" id="KW-1185">Reference proteome</keyword>
<dbReference type="Proteomes" id="UP000076532">
    <property type="component" value="Unassembled WGS sequence"/>
</dbReference>
<dbReference type="OrthoDB" id="3254160at2759"/>
<evidence type="ECO:0000256" key="1">
    <source>
        <dbReference type="SAM" id="MobiDB-lite"/>
    </source>
</evidence>
<feature type="compositionally biased region" description="Polar residues" evidence="1">
    <location>
        <begin position="1488"/>
        <end position="1499"/>
    </location>
</feature>
<dbReference type="STRING" id="436010.A0A166LFL0"/>
<feature type="compositionally biased region" description="Pro residues" evidence="1">
    <location>
        <begin position="1607"/>
        <end position="1621"/>
    </location>
</feature>
<feature type="compositionally biased region" description="Polar residues" evidence="1">
    <location>
        <begin position="1409"/>
        <end position="1418"/>
    </location>
</feature>
<dbReference type="EMBL" id="KV417536">
    <property type="protein sequence ID" value="KZP22902.1"/>
    <property type="molecule type" value="Genomic_DNA"/>
</dbReference>
<dbReference type="PANTHER" id="PTHR45733">
    <property type="entry name" value="FORMIN-J"/>
    <property type="match status" value="1"/>
</dbReference>
<feature type="region of interest" description="Disordered" evidence="1">
    <location>
        <begin position="642"/>
        <end position="747"/>
    </location>
</feature>
<organism evidence="2 3">
    <name type="scientific">Athelia psychrophila</name>
    <dbReference type="NCBI Taxonomy" id="1759441"/>
    <lineage>
        <taxon>Eukaryota</taxon>
        <taxon>Fungi</taxon>
        <taxon>Dikarya</taxon>
        <taxon>Basidiomycota</taxon>
        <taxon>Agaricomycotina</taxon>
        <taxon>Agaricomycetes</taxon>
        <taxon>Agaricomycetidae</taxon>
        <taxon>Atheliales</taxon>
        <taxon>Atheliaceae</taxon>
        <taxon>Athelia</taxon>
    </lineage>
</organism>
<feature type="compositionally biased region" description="Polar residues" evidence="1">
    <location>
        <begin position="662"/>
        <end position="672"/>
    </location>
</feature>
<proteinExistence type="predicted"/>
<feature type="compositionally biased region" description="Basic and acidic residues" evidence="1">
    <location>
        <begin position="890"/>
        <end position="904"/>
    </location>
</feature>
<feature type="region of interest" description="Disordered" evidence="1">
    <location>
        <begin position="34"/>
        <end position="53"/>
    </location>
</feature>
<feature type="region of interest" description="Disordered" evidence="1">
    <location>
        <begin position="1580"/>
        <end position="1621"/>
    </location>
</feature>
<evidence type="ECO:0000313" key="2">
    <source>
        <dbReference type="EMBL" id="KZP22902.1"/>
    </source>
</evidence>
<accession>A0A166LFL0</accession>
<protein>
    <submittedName>
        <fullName evidence="2">Uncharacterized protein</fullName>
    </submittedName>
</protein>
<evidence type="ECO:0000313" key="3">
    <source>
        <dbReference type="Proteomes" id="UP000076532"/>
    </source>
</evidence>
<reference evidence="2 3" key="1">
    <citation type="journal article" date="2016" name="Mol. Biol. Evol.">
        <title>Comparative Genomics of Early-Diverging Mushroom-Forming Fungi Provides Insights into the Origins of Lignocellulose Decay Capabilities.</title>
        <authorList>
            <person name="Nagy L.G."/>
            <person name="Riley R."/>
            <person name="Tritt A."/>
            <person name="Adam C."/>
            <person name="Daum C."/>
            <person name="Floudas D."/>
            <person name="Sun H."/>
            <person name="Yadav J.S."/>
            <person name="Pangilinan J."/>
            <person name="Larsson K.H."/>
            <person name="Matsuura K."/>
            <person name="Barry K."/>
            <person name="Labutti K."/>
            <person name="Kuo R."/>
            <person name="Ohm R.A."/>
            <person name="Bhattacharya S.S."/>
            <person name="Shirouzu T."/>
            <person name="Yoshinaga Y."/>
            <person name="Martin F.M."/>
            <person name="Grigoriev I.V."/>
            <person name="Hibbett D.S."/>
        </authorList>
    </citation>
    <scope>NUCLEOTIDE SEQUENCE [LARGE SCALE GENOMIC DNA]</scope>
    <source>
        <strain evidence="2 3">CBS 109695</strain>
    </source>
</reference>
<sequence>MDWAGVCTEARFDVVEPLARSLDSTPTLTSLAQHVASSSKTARPPSTDGEKAHSFEAMSQSLSLIGTQTNARYLHPPVEPDELEVAYDLLETRESLPVTVVASPQEVNLKGEVVQSKMSKPNKSKSNTQTINPALAQWSQQCVSQLYNQCHKSFPGKLKTDGLKFVYEYGKGALVKCCTLTIRHPSGEKRTYVNPGVFSRKKDAKPPTAALAVSMHALEFIQSAGADAKYLQDKPGRFLVSAPQDSPMEATVEADVDDSLVHMIEQACVRWGAGRVEPYWVMLYGNRSGKKKGCALRIQLSARPHHVRVYASPAVWGSLAAAKADCARIACEQGVLDLIEQWGAVVDKGGDAAMDGDGDDSDSQNEVETPLTLQEFYDTFPQPFPESFCVGSDDKPLPLGEFNASAWLDTTLQSARGTKLSATFRWTTETPEKVGLHGCLLRIDRPGDSRLYLSGARYVTRADALDAACLQAMFQGVGPYIRGLGQDLNGKLTPQMKSWANELVLPTLRAELSKIPRAVLRFGHGRDVDGEFSSSLGVVLGLQRFSRGGTAFGCIMVLAFPSPPSLAEGRAEEMVERRYTVPAEYRTQTDARCAAVYRAAEQGAIDFLRFRGGPVPPYYQTFHSELIAGTLVLPQEVLNENKKKRSREDEVDHRTRDDGGNEWNQQQEISTGHTKKRKGGSEQGGREVRRHFRYQPQADDQRTRGGDGWNQQHVIGPSLAPSAERGEPISWNSTEGHVNSAASSSALNPVGSNFVESSTSAKHVIFAAVATNKGLSLSDLISREEPFDAQLHVYISSSMHQKLAPLAQQVASSSNIFHPPATHLSQYEENATSFEAMSQSLSLIGALTIEHYLHASVELNEFDVPYYLRETRETPPAVAVVSQPQGIGLKGEDAQSKTKTENKTKKQLKANTNPETEAKTKANAQCIVQLHQTCQKVFGKTDPLKFEFNDLEGPSCASQPIPFAIHSHNELIVFKIQAKRCTLTITHPSGGQRTYTTPGVFARKNEAKAQTAALAMSMGALEFILTGNTDAKVIQGKPNGVLVLAPLDAPMEASLEAVAEDSLLREIEQACVRWGVKPYWVALIENGKREKTGCALRIQISPHPRHVRVYTSPAEQETLASAKADCARVAYDQGVLDFIKQGNAEMNTGVAKSEFKNEIVTPLILQEFYDAFPHPFPESFGVSPDNKPLSLGEFSASSWLNTTLQSARGAKLTTTFTWTTNVTGFGGTLGLHGCLLRIDRPGESRLYLGDARFVKRADAKAAACLQAMFQGVGPYIRGLGRDLDGKLTPRMKRWANELILPTLDAECTKVPRTDLQFVYEQDVDAFGCSMVLAFPTPPPLPSHARARAGEMIERRYIVPAEYRTKVDAKCAVACRATEQGAIEFLRFRGGPVPPYYQTFHSELVRGTLSIPQETTNGNTKKRKSGIEQGGREIKRHLHYQPQPDDNRTRDSDAWNQQHRIGRPSAMATTRGEPISWNSNDNPFHHANSVPSSSALNPVRSNFAGPSTLPRVQGLPDRPSMPLPPAPPRPPQYIPYAPPPLPRNAPPPPPPGMHQHFPGHDMYRNFTTPHLGLPPFGFSHPPPHTPLHSQAGLIHPPAHFHGNNYVAGPPPPPHGSHPGVPF</sequence>
<feature type="region of interest" description="Disordered" evidence="1">
    <location>
        <begin position="1408"/>
        <end position="1552"/>
    </location>
</feature>
<feature type="region of interest" description="Disordered" evidence="1">
    <location>
        <begin position="889"/>
        <end position="917"/>
    </location>
</feature>